<dbReference type="PROSITE" id="PS51257">
    <property type="entry name" value="PROKAR_LIPOPROTEIN"/>
    <property type="match status" value="1"/>
</dbReference>
<reference evidence="5 6" key="1">
    <citation type="submission" date="2010-12" db="EMBL/GenBank/DDBJ databases">
        <authorList>
            <person name="Muzny D."/>
            <person name="Qin X."/>
            <person name="Deng J."/>
            <person name="Jiang H."/>
            <person name="Liu Y."/>
            <person name="Qu J."/>
            <person name="Song X.-Z."/>
            <person name="Zhang L."/>
            <person name="Thornton R."/>
            <person name="Coyle M."/>
            <person name="Francisco L."/>
            <person name="Jackson L."/>
            <person name="Javaid M."/>
            <person name="Korchina V."/>
            <person name="Kovar C."/>
            <person name="Mata R."/>
            <person name="Mathew T."/>
            <person name="Ngo R."/>
            <person name="Nguyen L."/>
            <person name="Nguyen N."/>
            <person name="Okwuonu G."/>
            <person name="Ongeri F."/>
            <person name="Pham C."/>
            <person name="Simmons D."/>
            <person name="Wilczek-Boney K."/>
            <person name="Hale W."/>
            <person name="Jakkamsetti A."/>
            <person name="Pham P."/>
            <person name="Ruth R."/>
            <person name="San Lucas F."/>
            <person name="Warren J."/>
            <person name="Zhang J."/>
            <person name="Zhao Z."/>
            <person name="Zhou C."/>
            <person name="Zhu D."/>
            <person name="Lee S."/>
            <person name="Bess C."/>
            <person name="Blankenburg K."/>
            <person name="Forbes L."/>
            <person name="Fu Q."/>
            <person name="Gubbala S."/>
            <person name="Hirani K."/>
            <person name="Jayaseelan J.C."/>
            <person name="Lara F."/>
            <person name="Munidasa M."/>
            <person name="Palculict T."/>
            <person name="Patil S."/>
            <person name="Pu L.-L."/>
            <person name="Saada N."/>
            <person name="Tang L."/>
            <person name="Weissenberger G."/>
            <person name="Zhu Y."/>
            <person name="Hemphill L."/>
            <person name="Shang Y."/>
            <person name="Youmans B."/>
            <person name="Ayvaz T."/>
            <person name="Ross M."/>
            <person name="Santibanez J."/>
            <person name="Aqrawi P."/>
            <person name="Gross S."/>
            <person name="Joshi V."/>
            <person name="Fowler G."/>
            <person name="Nazareth L."/>
            <person name="Reid J."/>
            <person name="Worley K."/>
            <person name="Petrosino J."/>
            <person name="Highlander S."/>
            <person name="Gibbs R."/>
        </authorList>
    </citation>
    <scope>NUCLEOTIDE SEQUENCE [LARGE SCALE GENOMIC DNA]</scope>
    <source>
        <strain evidence="6">DSM 15952 / CCUG 50447 / LMG 22039 / TP 1.5</strain>
    </source>
</reference>
<dbReference type="RefSeq" id="WP_007208604.1">
    <property type="nucleotide sequence ID" value="NZ_GL622241.1"/>
</dbReference>
<dbReference type="STRING" id="888064.HMPREF9088_1591"/>
<dbReference type="Pfam" id="PF19804">
    <property type="entry name" value="DUF6287"/>
    <property type="match status" value="1"/>
</dbReference>
<dbReference type="EMBL" id="AEPV01000066">
    <property type="protein sequence ID" value="EFU73475.1"/>
    <property type="molecule type" value="Genomic_DNA"/>
</dbReference>
<feature type="domain" description="DUF6287" evidence="4">
    <location>
        <begin position="61"/>
        <end position="93"/>
    </location>
</feature>
<dbReference type="InterPro" id="IPR046254">
    <property type="entry name" value="DUF6287"/>
</dbReference>
<evidence type="ECO:0000313" key="5">
    <source>
        <dbReference type="EMBL" id="EFU73475.1"/>
    </source>
</evidence>
<dbReference type="Proteomes" id="UP000010296">
    <property type="component" value="Unassembled WGS sequence"/>
</dbReference>
<evidence type="ECO:0000259" key="4">
    <source>
        <dbReference type="Pfam" id="PF19804"/>
    </source>
</evidence>
<feature type="compositionally biased region" description="Polar residues" evidence="2">
    <location>
        <begin position="47"/>
        <end position="58"/>
    </location>
</feature>
<feature type="compositionally biased region" description="Low complexity" evidence="2">
    <location>
        <begin position="23"/>
        <end position="46"/>
    </location>
</feature>
<dbReference type="OrthoDB" id="2136578at2"/>
<evidence type="ECO:0000256" key="3">
    <source>
        <dbReference type="SAM" id="SignalP"/>
    </source>
</evidence>
<organism evidence="5 6">
    <name type="scientific">Enterococcus italicus (strain DSM 15952 / CCUG 50447 / LMG 22039 / TP 1.5)</name>
    <dbReference type="NCBI Taxonomy" id="888064"/>
    <lineage>
        <taxon>Bacteria</taxon>
        <taxon>Bacillati</taxon>
        <taxon>Bacillota</taxon>
        <taxon>Bacilli</taxon>
        <taxon>Lactobacillales</taxon>
        <taxon>Enterococcaceae</taxon>
        <taxon>Enterococcus</taxon>
    </lineage>
</organism>
<evidence type="ECO:0000256" key="2">
    <source>
        <dbReference type="SAM" id="MobiDB-lite"/>
    </source>
</evidence>
<dbReference type="Pfam" id="PF08139">
    <property type="entry name" value="LPAM_1"/>
    <property type="match status" value="1"/>
</dbReference>
<feature type="signal peptide" evidence="3">
    <location>
        <begin position="1"/>
        <end position="20"/>
    </location>
</feature>
<feature type="chain" id="PRO_5039262494" description="DUF6287 domain-containing protein" evidence="3">
    <location>
        <begin position="21"/>
        <end position="167"/>
    </location>
</feature>
<keyword evidence="1 3" id="KW-0732">Signal</keyword>
<dbReference type="InterPro" id="IPR012640">
    <property type="entry name" value="Membr_lipoprot_lipid_attach_CS"/>
</dbReference>
<dbReference type="AlphaFoldDB" id="E6LGV1"/>
<evidence type="ECO:0000313" key="6">
    <source>
        <dbReference type="Proteomes" id="UP000010296"/>
    </source>
</evidence>
<name>E6LGV1_ENTI1</name>
<dbReference type="eggNOG" id="ENOG503073X">
    <property type="taxonomic scope" value="Bacteria"/>
</dbReference>
<accession>E6LGV1</accession>
<comment type="caution">
    <text evidence="5">The sequence shown here is derived from an EMBL/GenBank/DDBJ whole genome shotgun (WGS) entry which is preliminary data.</text>
</comment>
<feature type="region of interest" description="Disordered" evidence="2">
    <location>
        <begin position="23"/>
        <end position="58"/>
    </location>
</feature>
<sequence length="167" mass="17893">MKKLFLLFVPVLLLSGCQSAEETSSSTSKSELTSTTSTTSVTSTSSQELITESAENQGETDLNIEEINNNNLASLVGTWENGTGDTLIIYSDGSTNKNLTVHGVENSDQTSTIPYASLTDGTTGAALGLFKIGFENPDGDRSDTSRPRVVIAQQGGNYSPETYYYRQ</sequence>
<dbReference type="PATRIC" id="fig|888064.11.peg.35"/>
<proteinExistence type="predicted"/>
<dbReference type="HOGENOM" id="CLU_087879_1_0_9"/>
<keyword evidence="6" id="KW-1185">Reference proteome</keyword>
<protein>
    <recommendedName>
        <fullName evidence="4">DUF6287 domain-containing protein</fullName>
    </recommendedName>
</protein>
<evidence type="ECO:0000256" key="1">
    <source>
        <dbReference type="ARBA" id="ARBA00022729"/>
    </source>
</evidence>
<gene>
    <name evidence="5" type="ORF">HMPREF9088_1591</name>
</gene>